<sequence length="243" mass="25121">MTPRLLVLDTATETMHLGLCRGEQTWVRALPGGALASASLLPALMALLADAGLGLRELDAIGCGRGPGAFTGVRAACAVTQGLAFGADRPVLMLDTLMAVAEDAHHQGAADDLWVAVDARMGETYAARYRRSATGWTVLEAPALHAPAALAARIAGETPQVQVAGSSLVAHAEAWSGLRGACWPDSAPRAAALLVLARVAWARGEQVDADGALPLYVRDRVAQTTAERMAQRDVQAAGSGVPS</sequence>
<dbReference type="NCBIfam" id="TIGR03725">
    <property type="entry name" value="T6A_YeaZ"/>
    <property type="match status" value="1"/>
</dbReference>
<dbReference type="Proteomes" id="UP000000366">
    <property type="component" value="Chromosome"/>
</dbReference>
<keyword evidence="2" id="KW-0812">Transmembrane</keyword>
<protein>
    <submittedName>
        <fullName evidence="2">Putative transmembrane protein</fullName>
    </submittedName>
</protein>
<dbReference type="RefSeq" id="WP_011827902.1">
    <property type="nucleotide sequence ID" value="NC_008825.1"/>
</dbReference>
<feature type="domain" description="Gcp-like" evidence="1">
    <location>
        <begin position="38"/>
        <end position="152"/>
    </location>
</feature>
<dbReference type="AlphaFoldDB" id="A2SCH4"/>
<evidence type="ECO:0000259" key="1">
    <source>
        <dbReference type="Pfam" id="PF00814"/>
    </source>
</evidence>
<proteinExistence type="predicted"/>
<gene>
    <name evidence="2" type="ordered locus">Mpe_A0301</name>
</gene>
<dbReference type="InterPro" id="IPR043129">
    <property type="entry name" value="ATPase_NBD"/>
</dbReference>
<dbReference type="InterPro" id="IPR022496">
    <property type="entry name" value="T6A_TsaB"/>
</dbReference>
<dbReference type="SUPFAM" id="SSF53067">
    <property type="entry name" value="Actin-like ATPase domain"/>
    <property type="match status" value="2"/>
</dbReference>
<evidence type="ECO:0000313" key="3">
    <source>
        <dbReference type="Proteomes" id="UP000000366"/>
    </source>
</evidence>
<dbReference type="GO" id="GO:0002949">
    <property type="term" value="P:tRNA threonylcarbamoyladenosine modification"/>
    <property type="evidence" value="ECO:0007669"/>
    <property type="project" value="InterPro"/>
</dbReference>
<dbReference type="STRING" id="420662.Mpe_A0301"/>
<keyword evidence="2" id="KW-0472">Membrane</keyword>
<dbReference type="KEGG" id="mpt:Mpe_A0301"/>
<keyword evidence="3" id="KW-1185">Reference proteome</keyword>
<dbReference type="Gene3D" id="3.30.420.40">
    <property type="match status" value="2"/>
</dbReference>
<dbReference type="InterPro" id="IPR000905">
    <property type="entry name" value="Gcp-like_dom"/>
</dbReference>
<organism evidence="2 3">
    <name type="scientific">Methylibium petroleiphilum (strain ATCC BAA-1232 / LMG 22953 / PM1)</name>
    <dbReference type="NCBI Taxonomy" id="420662"/>
    <lineage>
        <taxon>Bacteria</taxon>
        <taxon>Pseudomonadati</taxon>
        <taxon>Pseudomonadota</taxon>
        <taxon>Betaproteobacteria</taxon>
        <taxon>Burkholderiales</taxon>
        <taxon>Sphaerotilaceae</taxon>
        <taxon>Methylibium</taxon>
    </lineage>
</organism>
<evidence type="ECO:0000313" key="2">
    <source>
        <dbReference type="EMBL" id="ABM93263.1"/>
    </source>
</evidence>
<dbReference type="Pfam" id="PF00814">
    <property type="entry name" value="TsaD"/>
    <property type="match status" value="1"/>
</dbReference>
<reference evidence="2 3" key="1">
    <citation type="journal article" date="2007" name="J. Bacteriol.">
        <title>Whole-genome analysis of the methyl tert-butyl ether-degrading beta-proteobacterium Methylibium petroleiphilum PM1.</title>
        <authorList>
            <person name="Kane S.R."/>
            <person name="Chakicherla A.Y."/>
            <person name="Chain P.S.G."/>
            <person name="Schmidt R."/>
            <person name="Shin M.W."/>
            <person name="Legler T.C."/>
            <person name="Scow K.M."/>
            <person name="Larimer F.W."/>
            <person name="Lucas S.M."/>
            <person name="Richardson P.M."/>
            <person name="Hristova K.R."/>
        </authorList>
    </citation>
    <scope>NUCLEOTIDE SEQUENCE [LARGE SCALE GENOMIC DNA]</scope>
    <source>
        <strain evidence="3">ATCC BAA-1232 / LMG 22953 / PM1</strain>
    </source>
</reference>
<dbReference type="HOGENOM" id="CLU_064886_2_0_4"/>
<name>A2SCH4_METPP</name>
<dbReference type="eggNOG" id="COG1214">
    <property type="taxonomic scope" value="Bacteria"/>
</dbReference>
<dbReference type="EMBL" id="CP000555">
    <property type="protein sequence ID" value="ABM93263.1"/>
    <property type="molecule type" value="Genomic_DNA"/>
</dbReference>
<accession>A2SCH4</accession>